<sequence length="137" mass="14373">MGMCEGDCDSNADCDAGLICHLRNDLSEVPGCSGSGTAAWDYCVIPPILHVKLDPSATLGLCEGDCDSDADCNGGLKCYHRTAPDEPIPGCSGTGTQAWDYCVDEIHMSSYVGLKRSVDDTTCVDVSWGSICLNGVT</sequence>
<evidence type="ECO:0000313" key="1">
    <source>
        <dbReference type="EMBL" id="CAD9488171.1"/>
    </source>
</evidence>
<dbReference type="EMBL" id="HBGV01008173">
    <property type="protein sequence ID" value="CAD9488171.1"/>
    <property type="molecule type" value="Transcribed_RNA"/>
</dbReference>
<organism evidence="1">
    <name type="scientific">Helicotheca tamesis</name>
    <dbReference type="NCBI Taxonomy" id="374047"/>
    <lineage>
        <taxon>Eukaryota</taxon>
        <taxon>Sar</taxon>
        <taxon>Stramenopiles</taxon>
        <taxon>Ochrophyta</taxon>
        <taxon>Bacillariophyta</taxon>
        <taxon>Mediophyceae</taxon>
        <taxon>Lithodesmiophycidae</taxon>
        <taxon>Lithodesmiales</taxon>
        <taxon>Lithodesmiaceae</taxon>
        <taxon>Helicotheca</taxon>
    </lineage>
</organism>
<name>A0A7S2HE95_9STRA</name>
<dbReference type="AlphaFoldDB" id="A0A7S2HE95"/>
<protein>
    <submittedName>
        <fullName evidence="1">Uncharacterized protein</fullName>
    </submittedName>
</protein>
<reference evidence="1" key="1">
    <citation type="submission" date="2021-01" db="EMBL/GenBank/DDBJ databases">
        <authorList>
            <person name="Corre E."/>
            <person name="Pelletier E."/>
            <person name="Niang G."/>
            <person name="Scheremetjew M."/>
            <person name="Finn R."/>
            <person name="Kale V."/>
            <person name="Holt S."/>
            <person name="Cochrane G."/>
            <person name="Meng A."/>
            <person name="Brown T."/>
            <person name="Cohen L."/>
        </authorList>
    </citation>
    <scope>NUCLEOTIDE SEQUENCE</scope>
    <source>
        <strain evidence="1">CCMP826</strain>
    </source>
</reference>
<accession>A0A7S2HE95</accession>
<proteinExistence type="predicted"/>
<gene>
    <name evidence="1" type="ORF">HTAM1171_LOCUS5046</name>
</gene>